<comment type="subcellular location">
    <subcellularLocation>
        <location evidence="1">Membrane</location>
        <topology evidence="1">Multi-pass membrane protein</topology>
    </subcellularLocation>
</comment>
<feature type="transmembrane region" description="Helical" evidence="5">
    <location>
        <begin position="29"/>
        <end position="50"/>
    </location>
</feature>
<dbReference type="STRING" id="203275.BFO_1673"/>
<dbReference type="Proteomes" id="UP000005436">
    <property type="component" value="Chromosome"/>
</dbReference>
<evidence type="ECO:0000256" key="4">
    <source>
        <dbReference type="ARBA" id="ARBA00023136"/>
    </source>
</evidence>
<feature type="transmembrane region" description="Helical" evidence="5">
    <location>
        <begin position="5"/>
        <end position="23"/>
    </location>
</feature>
<evidence type="ECO:0000256" key="1">
    <source>
        <dbReference type="ARBA" id="ARBA00004141"/>
    </source>
</evidence>
<dbReference type="PANTHER" id="PTHR37306">
    <property type="entry name" value="COLICIN V PRODUCTION PROTEIN"/>
    <property type="match status" value="1"/>
</dbReference>
<dbReference type="GO" id="GO:0016020">
    <property type="term" value="C:membrane"/>
    <property type="evidence" value="ECO:0007669"/>
    <property type="project" value="UniProtKB-SubCell"/>
</dbReference>
<dbReference type="PATRIC" id="fig|203275.8.peg.1518"/>
<dbReference type="PANTHER" id="PTHR37306:SF1">
    <property type="entry name" value="COLICIN V PRODUCTION PROTEIN"/>
    <property type="match status" value="1"/>
</dbReference>
<keyword evidence="7" id="KW-1185">Reference proteome</keyword>
<dbReference type="GO" id="GO:0009403">
    <property type="term" value="P:toxin biosynthetic process"/>
    <property type="evidence" value="ECO:0007669"/>
    <property type="project" value="InterPro"/>
</dbReference>
<proteinExistence type="predicted"/>
<evidence type="ECO:0000256" key="3">
    <source>
        <dbReference type="ARBA" id="ARBA00022989"/>
    </source>
</evidence>
<name>G8UMM8_TANFA</name>
<gene>
    <name evidence="6" type="ordered locus">BFO_1673</name>
</gene>
<dbReference type="EMBL" id="CP003191">
    <property type="protein sequence ID" value="AEW21764.1"/>
    <property type="molecule type" value="Genomic_DNA"/>
</dbReference>
<dbReference type="AlphaFoldDB" id="G8UMM8"/>
<evidence type="ECO:0000313" key="6">
    <source>
        <dbReference type="EMBL" id="AEW21764.1"/>
    </source>
</evidence>
<dbReference type="GeneID" id="34758834"/>
<dbReference type="KEGG" id="tfo:BFO_1673"/>
<evidence type="ECO:0000256" key="2">
    <source>
        <dbReference type="ARBA" id="ARBA00022692"/>
    </source>
</evidence>
<dbReference type="HOGENOM" id="CLU_092720_5_2_10"/>
<organism evidence="6 7">
    <name type="scientific">Tannerella forsythia (strain ATCC 43037 / JCM 10827 / CCUG 21028 A / KCTC 5666 / FDC 338)</name>
    <name type="common">Bacteroides forsythus</name>
    <dbReference type="NCBI Taxonomy" id="203275"/>
    <lineage>
        <taxon>Bacteria</taxon>
        <taxon>Pseudomonadati</taxon>
        <taxon>Bacteroidota</taxon>
        <taxon>Bacteroidia</taxon>
        <taxon>Bacteroidales</taxon>
        <taxon>Tannerellaceae</taxon>
        <taxon>Tannerella</taxon>
    </lineage>
</organism>
<keyword evidence="2 5" id="KW-0812">Transmembrane</keyword>
<keyword evidence="3 5" id="KW-1133">Transmembrane helix</keyword>
<accession>G8UMM8</accession>
<keyword evidence="4 5" id="KW-0472">Membrane</keyword>
<dbReference type="InterPro" id="IPR003825">
    <property type="entry name" value="Colicin-V_CvpA"/>
</dbReference>
<dbReference type="eggNOG" id="COG1286">
    <property type="taxonomic scope" value="Bacteria"/>
</dbReference>
<dbReference type="RefSeq" id="WP_014225017.1">
    <property type="nucleotide sequence ID" value="NC_016610.1"/>
</dbReference>
<sequence>MNWNWLDIVIICLVGTGFLKGWIDGFIRQMVALFALLAAIYLCAKVAVFIREYILQTWFPENTVAVVSYVIAFVCILMVVTLVGGWVHKVMDATPLSLVNHLAGAVFGAVVALFIASLTLNLLEGIDRRSVILTPQTKVESRLYDYVKEVVPAICPADLFVRRKN</sequence>
<evidence type="ECO:0000256" key="5">
    <source>
        <dbReference type="SAM" id="Phobius"/>
    </source>
</evidence>
<evidence type="ECO:0000313" key="7">
    <source>
        <dbReference type="Proteomes" id="UP000005436"/>
    </source>
</evidence>
<dbReference type="Pfam" id="PF02674">
    <property type="entry name" value="Colicin_V"/>
    <property type="match status" value="1"/>
</dbReference>
<feature type="transmembrane region" description="Helical" evidence="5">
    <location>
        <begin position="99"/>
        <end position="123"/>
    </location>
</feature>
<protein>
    <submittedName>
        <fullName evidence="6">CvpA family protein</fullName>
    </submittedName>
</protein>
<reference evidence="7" key="1">
    <citation type="submission" date="2011-12" db="EMBL/GenBank/DDBJ databases">
        <title>Complete sequence of Tannerella forsythia ATCC 43037.</title>
        <authorList>
            <person name="Dewhirst F."/>
            <person name="Tanner A."/>
            <person name="Izard J."/>
            <person name="Brinkac L."/>
            <person name="Durkin A.S."/>
            <person name="Hostetler J."/>
            <person name="Shetty J."/>
            <person name="Torralba M."/>
            <person name="Gill S."/>
            <person name="Nelson K."/>
        </authorList>
    </citation>
    <scope>NUCLEOTIDE SEQUENCE [LARGE SCALE GENOMIC DNA]</scope>
    <source>
        <strain evidence="7">ATCC 43037 / JCM 10827 / CCUG 33226 / KCTC 5666 / FDC 338</strain>
    </source>
</reference>
<feature type="transmembrane region" description="Helical" evidence="5">
    <location>
        <begin position="62"/>
        <end position="87"/>
    </location>
</feature>